<accession>A0A4U5NZY6</accession>
<proteinExistence type="predicted"/>
<sequence length="253" mass="29311">MFLQPQLVLQLLAATGCVTQMAANEDISVYEERKIREAYIDVLKTFEAVEDERKISCLSEMRHAEDGFVNRGGYTNIANWDSYKVFHSQADQDSWNHKLFKLGQAFDNCSNPIEFETTARYSGHGDSTFKYSHPYVFMVNPVSQGYDSRKRQQNFTFAIEPKLQDLLESTANKLHDLDNKVERKELLDESKEKLATGQDFAYFIVKYGWTQPSRHQWPMAKNGLSCVVEKKNGFLVYYLYTLCVITCRNCKRS</sequence>
<evidence type="ECO:0000313" key="2">
    <source>
        <dbReference type="EMBL" id="TKR88913.1"/>
    </source>
</evidence>
<dbReference type="Proteomes" id="UP000298663">
    <property type="component" value="Unassembled WGS sequence"/>
</dbReference>
<reference evidence="2 3" key="2">
    <citation type="journal article" date="2019" name="G3 (Bethesda)">
        <title>Hybrid Assembly of the Genome of the Entomopathogenic Nematode Steinernema carpocapsae Identifies the X-Chromosome.</title>
        <authorList>
            <person name="Serra L."/>
            <person name="Macchietto M."/>
            <person name="Macias-Munoz A."/>
            <person name="McGill C.J."/>
            <person name="Rodriguez I.M."/>
            <person name="Rodriguez B."/>
            <person name="Murad R."/>
            <person name="Mortazavi A."/>
        </authorList>
    </citation>
    <scope>NUCLEOTIDE SEQUENCE [LARGE SCALE GENOMIC DNA]</scope>
    <source>
        <strain evidence="2 3">ALL</strain>
    </source>
</reference>
<feature type="signal peptide" evidence="1">
    <location>
        <begin position="1"/>
        <end position="23"/>
    </location>
</feature>
<feature type="chain" id="PRO_5020555499" evidence="1">
    <location>
        <begin position="24"/>
        <end position="253"/>
    </location>
</feature>
<dbReference type="EMBL" id="AZBU02000003">
    <property type="protein sequence ID" value="TKR88913.1"/>
    <property type="molecule type" value="Genomic_DNA"/>
</dbReference>
<keyword evidence="3" id="KW-1185">Reference proteome</keyword>
<keyword evidence="1" id="KW-0732">Signal</keyword>
<gene>
    <name evidence="2" type="ORF">L596_013085</name>
</gene>
<evidence type="ECO:0000256" key="1">
    <source>
        <dbReference type="SAM" id="SignalP"/>
    </source>
</evidence>
<reference evidence="2 3" key="1">
    <citation type="journal article" date="2015" name="Genome Biol.">
        <title>Comparative genomics of Steinernema reveals deeply conserved gene regulatory networks.</title>
        <authorList>
            <person name="Dillman A.R."/>
            <person name="Macchietto M."/>
            <person name="Porter C.F."/>
            <person name="Rogers A."/>
            <person name="Williams B."/>
            <person name="Antoshechkin I."/>
            <person name="Lee M.M."/>
            <person name="Goodwin Z."/>
            <person name="Lu X."/>
            <person name="Lewis E.E."/>
            <person name="Goodrich-Blair H."/>
            <person name="Stock S.P."/>
            <person name="Adams B.J."/>
            <person name="Sternberg P.W."/>
            <person name="Mortazavi A."/>
        </authorList>
    </citation>
    <scope>NUCLEOTIDE SEQUENCE [LARGE SCALE GENOMIC DNA]</scope>
    <source>
        <strain evidence="2 3">ALL</strain>
    </source>
</reference>
<organism evidence="2 3">
    <name type="scientific">Steinernema carpocapsae</name>
    <name type="common">Entomopathogenic nematode</name>
    <dbReference type="NCBI Taxonomy" id="34508"/>
    <lineage>
        <taxon>Eukaryota</taxon>
        <taxon>Metazoa</taxon>
        <taxon>Ecdysozoa</taxon>
        <taxon>Nematoda</taxon>
        <taxon>Chromadorea</taxon>
        <taxon>Rhabditida</taxon>
        <taxon>Tylenchina</taxon>
        <taxon>Panagrolaimomorpha</taxon>
        <taxon>Strongyloidoidea</taxon>
        <taxon>Steinernematidae</taxon>
        <taxon>Steinernema</taxon>
    </lineage>
</organism>
<name>A0A4U5NZY6_STECR</name>
<dbReference type="AlphaFoldDB" id="A0A4U5NZY6"/>
<protein>
    <submittedName>
        <fullName evidence="2">Uncharacterized protein</fullName>
    </submittedName>
</protein>
<comment type="caution">
    <text evidence="2">The sequence shown here is derived from an EMBL/GenBank/DDBJ whole genome shotgun (WGS) entry which is preliminary data.</text>
</comment>
<evidence type="ECO:0000313" key="3">
    <source>
        <dbReference type="Proteomes" id="UP000298663"/>
    </source>
</evidence>